<evidence type="ECO:0000256" key="8">
    <source>
        <dbReference type="SAM" id="Phobius"/>
    </source>
</evidence>
<dbReference type="InterPro" id="IPR036412">
    <property type="entry name" value="HAD-like_sf"/>
</dbReference>
<accession>A0A1T5CWY4</accession>
<dbReference type="Gene3D" id="3.40.1110.10">
    <property type="entry name" value="Calcium-transporting ATPase, cytoplasmic domain N"/>
    <property type="match status" value="2"/>
</dbReference>
<feature type="transmembrane region" description="Helical" evidence="8">
    <location>
        <begin position="700"/>
        <end position="724"/>
    </location>
</feature>
<dbReference type="SUPFAM" id="SSF81660">
    <property type="entry name" value="Metal cation-transporting ATPase, ATP-binding domain N"/>
    <property type="match status" value="1"/>
</dbReference>
<comment type="subcellular location">
    <subcellularLocation>
        <location evidence="1">Membrane</location>
        <topology evidence="1">Multi-pass membrane protein</topology>
    </subcellularLocation>
</comment>
<dbReference type="PRINTS" id="PR00120">
    <property type="entry name" value="HATPASE"/>
</dbReference>
<evidence type="ECO:0000256" key="6">
    <source>
        <dbReference type="ARBA" id="ARBA00022989"/>
    </source>
</evidence>
<evidence type="ECO:0000259" key="10">
    <source>
        <dbReference type="Pfam" id="PF00689"/>
    </source>
</evidence>
<evidence type="ECO:0000256" key="7">
    <source>
        <dbReference type="ARBA" id="ARBA00023136"/>
    </source>
</evidence>
<evidence type="ECO:0000313" key="12">
    <source>
        <dbReference type="EMBL" id="SKB63873.1"/>
    </source>
</evidence>
<feature type="domain" description="P-type ATPase A" evidence="9">
    <location>
        <begin position="104"/>
        <end position="204"/>
    </location>
</feature>
<dbReference type="GO" id="GO:0016887">
    <property type="term" value="F:ATP hydrolysis activity"/>
    <property type="evidence" value="ECO:0007669"/>
    <property type="project" value="InterPro"/>
</dbReference>
<feature type="transmembrane region" description="Helical" evidence="8">
    <location>
        <begin position="736"/>
        <end position="755"/>
    </location>
</feature>
<feature type="domain" description="Cation-transporting P-type ATPase C-terminal" evidence="10">
    <location>
        <begin position="656"/>
        <end position="827"/>
    </location>
</feature>
<evidence type="ECO:0000256" key="4">
    <source>
        <dbReference type="ARBA" id="ARBA00022840"/>
    </source>
</evidence>
<keyword evidence="3" id="KW-0547">Nucleotide-binding</keyword>
<evidence type="ECO:0000256" key="1">
    <source>
        <dbReference type="ARBA" id="ARBA00004141"/>
    </source>
</evidence>
<dbReference type="InterPro" id="IPR044492">
    <property type="entry name" value="P_typ_ATPase_HD_dom"/>
</dbReference>
<dbReference type="InterPro" id="IPR023299">
    <property type="entry name" value="ATPase_P-typ_cyto_dom_N"/>
</dbReference>
<feature type="transmembrane region" description="Helical" evidence="8">
    <location>
        <begin position="254"/>
        <end position="282"/>
    </location>
</feature>
<gene>
    <name evidence="12" type="ORF">SAMN05661099_1967</name>
</gene>
<feature type="transmembrane region" description="Helical" evidence="8">
    <location>
        <begin position="630"/>
        <end position="655"/>
    </location>
</feature>
<keyword evidence="6 8" id="KW-1133">Transmembrane helix</keyword>
<evidence type="ECO:0000256" key="5">
    <source>
        <dbReference type="ARBA" id="ARBA00022967"/>
    </source>
</evidence>
<feature type="domain" description="Cation-transporting P-type ATPase N-terminal" evidence="11">
    <location>
        <begin position="10"/>
        <end position="60"/>
    </location>
</feature>
<keyword evidence="5" id="KW-1278">Translocase</keyword>
<evidence type="ECO:0000259" key="9">
    <source>
        <dbReference type="Pfam" id="PF00122"/>
    </source>
</evidence>
<dbReference type="InterPro" id="IPR001757">
    <property type="entry name" value="P_typ_ATPase"/>
</dbReference>
<dbReference type="Pfam" id="PF00690">
    <property type="entry name" value="Cation_ATPase_N"/>
    <property type="match status" value="1"/>
</dbReference>
<keyword evidence="2 8" id="KW-0812">Transmembrane</keyword>
<feature type="transmembrane region" description="Helical" evidence="8">
    <location>
        <begin position="807"/>
        <end position="825"/>
    </location>
</feature>
<dbReference type="SFLD" id="SFLDF00027">
    <property type="entry name" value="p-type_atpase"/>
    <property type="match status" value="1"/>
</dbReference>
<name>A0A1T5CWY4_9SPHI</name>
<dbReference type="SFLD" id="SFLDG00002">
    <property type="entry name" value="C1.7:_P-type_atpase_like"/>
    <property type="match status" value="1"/>
</dbReference>
<dbReference type="NCBIfam" id="TIGR01494">
    <property type="entry name" value="ATPase_P-type"/>
    <property type="match status" value="2"/>
</dbReference>
<dbReference type="PANTHER" id="PTHR42861">
    <property type="entry name" value="CALCIUM-TRANSPORTING ATPASE"/>
    <property type="match status" value="1"/>
</dbReference>
<dbReference type="Gene3D" id="2.70.150.10">
    <property type="entry name" value="Calcium-transporting ATPase, cytoplasmic transduction domain A"/>
    <property type="match status" value="1"/>
</dbReference>
<dbReference type="SUPFAM" id="SSF81653">
    <property type="entry name" value="Calcium ATPase, transduction domain A"/>
    <property type="match status" value="1"/>
</dbReference>
<feature type="transmembrane region" description="Helical" evidence="8">
    <location>
        <begin position="661"/>
        <end position="679"/>
    </location>
</feature>
<dbReference type="InterPro" id="IPR006068">
    <property type="entry name" value="ATPase_P-typ_cation-transptr_C"/>
</dbReference>
<sequence>MASVFANLNIRGLTDEQVLKARAGSGDNKFRAKKENPVLKALKAIVQEPMVVLLLVASTIYLVVGNTSDALFLAAAILLVAAISIFQDSRSRDALEKLKQFTLPVAKVIRNGEVVEIHSDELVPGDSLILEEGTLVAADGFIIHSNDFSVNESVLTGESMAVFKNQREENRQVYQGSTIASGMAVAQVTATGNNSRLGQIGKSLSEIQDEKTPLEIQIGNFVTKMVIGGVVVFAFVWLINYLKSGDFPDSLLKALTLAMSILPEEIPVAFTTFMALGAWRLMKMGIVVKQMKTVETLGSASVICTDKTGTITQNKMALAKVYVHAESQIFVGADPAPAVRSLIRDAMWASEPIPFDPMEIALHESYTKNTTQDERPDFRMIHEYPLGGKPPMMTHIFENNKAERIIAAKGAPEALLKVSNLAEAGKSRISEAIHALAAEGYRVLGVGTSTWAGTDFPAQQQDLVFNFTGLIAFYDPPKDNIPEVLAAFYKAGIDVKIITGDNPVTTAAIANSVGFRGSEKSMTGEELMKLDEAGLGKIVSDTNIFTRMFPEAKLRIVNALKAHGEVVAMTGDGVNDGPALKAAHIGIAMGKKGTEIAKQAASMILADDDLAKMVEAIRMGRRIYSNLKKAIQYIISIHIPIILIVFIPLVLGWIYPAIFSPVHVIFLELIMGPTCSIIYENEPAERNIMIQPPRPFTATFFRINELATSVVQGFAITAGLLFVYQYSVYGNAGESVTRTMVFVTLIAANIFLTLVNRSFYYSFITTLAYRNNMVFYMIGITVLTTGSLIFVGPFAQFFELSPLSLEQLALSTGIGFLSVTWFEAGKWYTRKRFRRTIAEYQPETPSGTNKVTS</sequence>
<proteinExistence type="predicted"/>
<dbReference type="InterPro" id="IPR008250">
    <property type="entry name" value="ATPase_P-typ_transduc_dom_A_sf"/>
</dbReference>
<protein>
    <submittedName>
        <fullName evidence="12">Ca2+-transporting ATPase</fullName>
    </submittedName>
</protein>
<dbReference type="InterPro" id="IPR023298">
    <property type="entry name" value="ATPase_P-typ_TM_dom_sf"/>
</dbReference>
<dbReference type="SUPFAM" id="SSF56784">
    <property type="entry name" value="HAD-like"/>
    <property type="match status" value="1"/>
</dbReference>
<dbReference type="Gene3D" id="3.40.50.1000">
    <property type="entry name" value="HAD superfamily/HAD-like"/>
    <property type="match status" value="2"/>
</dbReference>
<feature type="transmembrane region" description="Helical" evidence="8">
    <location>
        <begin position="775"/>
        <end position="795"/>
    </location>
</feature>
<dbReference type="RefSeq" id="WP_079702512.1">
    <property type="nucleotide sequence ID" value="NZ_FUYR01000002.1"/>
</dbReference>
<dbReference type="InterPro" id="IPR023214">
    <property type="entry name" value="HAD_sf"/>
</dbReference>
<evidence type="ECO:0000256" key="3">
    <source>
        <dbReference type="ARBA" id="ARBA00022741"/>
    </source>
</evidence>
<feature type="transmembrane region" description="Helical" evidence="8">
    <location>
        <begin position="221"/>
        <end position="242"/>
    </location>
</feature>
<dbReference type="Pfam" id="PF00689">
    <property type="entry name" value="Cation_ATPase_C"/>
    <property type="match status" value="1"/>
</dbReference>
<dbReference type="GO" id="GO:0016020">
    <property type="term" value="C:membrane"/>
    <property type="evidence" value="ECO:0007669"/>
    <property type="project" value="UniProtKB-SubCell"/>
</dbReference>
<dbReference type="Proteomes" id="UP000189981">
    <property type="component" value="Unassembled WGS sequence"/>
</dbReference>
<organism evidence="12 13">
    <name type="scientific">Daejeonella lutea</name>
    <dbReference type="NCBI Taxonomy" id="572036"/>
    <lineage>
        <taxon>Bacteria</taxon>
        <taxon>Pseudomonadati</taxon>
        <taxon>Bacteroidota</taxon>
        <taxon>Sphingobacteriia</taxon>
        <taxon>Sphingobacteriales</taxon>
        <taxon>Sphingobacteriaceae</taxon>
        <taxon>Daejeonella</taxon>
    </lineage>
</organism>
<keyword evidence="4" id="KW-0067">ATP-binding</keyword>
<dbReference type="OrthoDB" id="9770315at2"/>
<dbReference type="SFLD" id="SFLDS00003">
    <property type="entry name" value="Haloacid_Dehalogenase"/>
    <property type="match status" value="1"/>
</dbReference>
<dbReference type="InterPro" id="IPR059000">
    <property type="entry name" value="ATPase_P-type_domA"/>
</dbReference>
<reference evidence="13" key="1">
    <citation type="submission" date="2017-02" db="EMBL/GenBank/DDBJ databases">
        <authorList>
            <person name="Varghese N."/>
            <person name="Submissions S."/>
        </authorList>
    </citation>
    <scope>NUCLEOTIDE SEQUENCE [LARGE SCALE GENOMIC DNA]</scope>
    <source>
        <strain evidence="13">DSM 22385</strain>
    </source>
</reference>
<dbReference type="PRINTS" id="PR00119">
    <property type="entry name" value="CATATPASE"/>
</dbReference>
<dbReference type="GO" id="GO:0005524">
    <property type="term" value="F:ATP binding"/>
    <property type="evidence" value="ECO:0007669"/>
    <property type="project" value="UniProtKB-KW"/>
</dbReference>
<evidence type="ECO:0000313" key="13">
    <source>
        <dbReference type="Proteomes" id="UP000189981"/>
    </source>
</evidence>
<dbReference type="Pfam" id="PF00702">
    <property type="entry name" value="Hydrolase"/>
    <property type="match status" value="1"/>
</dbReference>
<dbReference type="InterPro" id="IPR004014">
    <property type="entry name" value="ATPase_P-typ_cation-transptr_N"/>
</dbReference>
<keyword evidence="7 8" id="KW-0472">Membrane</keyword>
<feature type="transmembrane region" description="Helical" evidence="8">
    <location>
        <begin position="70"/>
        <end position="87"/>
    </location>
</feature>
<keyword evidence="13" id="KW-1185">Reference proteome</keyword>
<dbReference type="InterPro" id="IPR018303">
    <property type="entry name" value="ATPase_P-typ_P_site"/>
</dbReference>
<dbReference type="PROSITE" id="PS00154">
    <property type="entry name" value="ATPASE_E1_E2"/>
    <property type="match status" value="1"/>
</dbReference>
<evidence type="ECO:0000256" key="2">
    <source>
        <dbReference type="ARBA" id="ARBA00022692"/>
    </source>
</evidence>
<dbReference type="EMBL" id="FUYR01000002">
    <property type="protein sequence ID" value="SKB63873.1"/>
    <property type="molecule type" value="Genomic_DNA"/>
</dbReference>
<dbReference type="Gene3D" id="1.20.1110.10">
    <property type="entry name" value="Calcium-transporting ATPase, transmembrane domain"/>
    <property type="match status" value="2"/>
</dbReference>
<dbReference type="STRING" id="572036.SAMN05661099_1967"/>
<dbReference type="SUPFAM" id="SSF81665">
    <property type="entry name" value="Calcium ATPase, transmembrane domain M"/>
    <property type="match status" value="1"/>
</dbReference>
<dbReference type="AlphaFoldDB" id="A0A1T5CWY4"/>
<evidence type="ECO:0000259" key="11">
    <source>
        <dbReference type="Pfam" id="PF00690"/>
    </source>
</evidence>
<dbReference type="Pfam" id="PF00122">
    <property type="entry name" value="E1-E2_ATPase"/>
    <property type="match status" value="1"/>
</dbReference>